<keyword evidence="1" id="KW-1133">Transmembrane helix</keyword>
<sequence length="142" mass="15249">MVSLLLSTHHLLSLSPGLPPTVRGLLLSVTISNASTSLGMARSTPSVAPSWPSPCYGPLATVSSELDPAIPTTAEAPTTRSTCHDDEGDHQQRRGSFPCVARGFLWLSLLISYLLILVVKTILVIPFMLKWVSSAWVVDDPL</sequence>
<keyword evidence="1" id="KW-0472">Membrane</keyword>
<dbReference type="Proteomes" id="UP000026960">
    <property type="component" value="Chromosome 8"/>
</dbReference>
<evidence type="ECO:0000313" key="2">
    <source>
        <dbReference type="EnsemblPlants" id="OBART08G05730.1"/>
    </source>
</evidence>
<dbReference type="AlphaFoldDB" id="A0A0D3GXA0"/>
<keyword evidence="3" id="KW-1185">Reference proteome</keyword>
<accession>A0A0D3GXA0</accession>
<evidence type="ECO:0000313" key="3">
    <source>
        <dbReference type="Proteomes" id="UP000026960"/>
    </source>
</evidence>
<dbReference type="HOGENOM" id="CLU_1818801_0_0_1"/>
<dbReference type="EnsemblPlants" id="OBART08G05730.1">
    <property type="protein sequence ID" value="OBART08G05730.1"/>
    <property type="gene ID" value="OBART08G05730"/>
</dbReference>
<organism evidence="2">
    <name type="scientific">Oryza barthii</name>
    <dbReference type="NCBI Taxonomy" id="65489"/>
    <lineage>
        <taxon>Eukaryota</taxon>
        <taxon>Viridiplantae</taxon>
        <taxon>Streptophyta</taxon>
        <taxon>Embryophyta</taxon>
        <taxon>Tracheophyta</taxon>
        <taxon>Spermatophyta</taxon>
        <taxon>Magnoliopsida</taxon>
        <taxon>Liliopsida</taxon>
        <taxon>Poales</taxon>
        <taxon>Poaceae</taxon>
        <taxon>BOP clade</taxon>
        <taxon>Oryzoideae</taxon>
        <taxon>Oryzeae</taxon>
        <taxon>Oryzinae</taxon>
        <taxon>Oryza</taxon>
    </lineage>
</organism>
<protein>
    <submittedName>
        <fullName evidence="2">Uncharacterized protein</fullName>
    </submittedName>
</protein>
<evidence type="ECO:0000256" key="1">
    <source>
        <dbReference type="SAM" id="Phobius"/>
    </source>
</evidence>
<reference evidence="2" key="1">
    <citation type="journal article" date="2009" name="Rice">
        <title>De Novo Next Generation Sequencing of Plant Genomes.</title>
        <authorList>
            <person name="Rounsley S."/>
            <person name="Marri P.R."/>
            <person name="Yu Y."/>
            <person name="He R."/>
            <person name="Sisneros N."/>
            <person name="Goicoechea J.L."/>
            <person name="Lee S.J."/>
            <person name="Angelova A."/>
            <person name="Kudrna D."/>
            <person name="Luo M."/>
            <person name="Affourtit J."/>
            <person name="Desany B."/>
            <person name="Knight J."/>
            <person name="Niazi F."/>
            <person name="Egholm M."/>
            <person name="Wing R.A."/>
        </authorList>
    </citation>
    <scope>NUCLEOTIDE SEQUENCE [LARGE SCALE GENOMIC DNA]</scope>
    <source>
        <strain evidence="2">cv. IRGC 105608</strain>
    </source>
</reference>
<dbReference type="PaxDb" id="65489-OBART08G05730.1"/>
<keyword evidence="1" id="KW-0812">Transmembrane</keyword>
<name>A0A0D3GXA0_9ORYZ</name>
<dbReference type="Gramene" id="OBART08G05730.1">
    <property type="protein sequence ID" value="OBART08G05730.1"/>
    <property type="gene ID" value="OBART08G05730"/>
</dbReference>
<proteinExistence type="predicted"/>
<feature type="transmembrane region" description="Helical" evidence="1">
    <location>
        <begin position="103"/>
        <end position="125"/>
    </location>
</feature>
<reference evidence="2" key="2">
    <citation type="submission" date="2015-03" db="UniProtKB">
        <authorList>
            <consortium name="EnsemblPlants"/>
        </authorList>
    </citation>
    <scope>IDENTIFICATION</scope>
</reference>